<accession>A0A4V1IQS8</accession>
<dbReference type="EMBL" id="KZ997295">
    <property type="protein sequence ID" value="RKO87607.1"/>
    <property type="molecule type" value="Genomic_DNA"/>
</dbReference>
<feature type="compositionally biased region" description="Basic and acidic residues" evidence="1">
    <location>
        <begin position="184"/>
        <end position="201"/>
    </location>
</feature>
<evidence type="ECO:0000313" key="3">
    <source>
        <dbReference type="Proteomes" id="UP000269721"/>
    </source>
</evidence>
<proteinExistence type="predicted"/>
<dbReference type="AlphaFoldDB" id="A0A4V1IQS8"/>
<reference evidence="3" key="1">
    <citation type="journal article" date="2018" name="Nat. Microbiol.">
        <title>Leveraging single-cell genomics to expand the fungal tree of life.</title>
        <authorList>
            <person name="Ahrendt S.R."/>
            <person name="Quandt C.A."/>
            <person name="Ciobanu D."/>
            <person name="Clum A."/>
            <person name="Salamov A."/>
            <person name="Andreopoulos B."/>
            <person name="Cheng J.F."/>
            <person name="Woyke T."/>
            <person name="Pelin A."/>
            <person name="Henrissat B."/>
            <person name="Reynolds N.K."/>
            <person name="Benny G.L."/>
            <person name="Smith M.E."/>
            <person name="James T.Y."/>
            <person name="Grigoriev I.V."/>
        </authorList>
    </citation>
    <scope>NUCLEOTIDE SEQUENCE [LARGE SCALE GENOMIC DNA]</scope>
</reference>
<protein>
    <submittedName>
        <fullName evidence="2">Uncharacterized protein</fullName>
    </submittedName>
</protein>
<name>A0A4V1IQS8_9FUNG</name>
<evidence type="ECO:0000313" key="2">
    <source>
        <dbReference type="EMBL" id="RKO87607.1"/>
    </source>
</evidence>
<feature type="region of interest" description="Disordered" evidence="1">
    <location>
        <begin position="139"/>
        <end position="207"/>
    </location>
</feature>
<gene>
    <name evidence="2" type="ORF">BDK51DRAFT_25464</name>
</gene>
<dbReference type="Proteomes" id="UP000269721">
    <property type="component" value="Unassembled WGS sequence"/>
</dbReference>
<organism evidence="2 3">
    <name type="scientific">Blyttiomyces helicus</name>
    <dbReference type="NCBI Taxonomy" id="388810"/>
    <lineage>
        <taxon>Eukaryota</taxon>
        <taxon>Fungi</taxon>
        <taxon>Fungi incertae sedis</taxon>
        <taxon>Chytridiomycota</taxon>
        <taxon>Chytridiomycota incertae sedis</taxon>
        <taxon>Chytridiomycetes</taxon>
        <taxon>Chytridiomycetes incertae sedis</taxon>
        <taxon>Blyttiomyces</taxon>
    </lineage>
</organism>
<sequence>MRRHAAVPGSPLLPTNAPQTVPPSPRRNGSTNARGHFNISAKGDIGIFRKRRIGEKDGLKRENGVHVGCCLSTGREQKPPGDLGRESSARCGRRCVGVPVMKGEEIQRGRTGERRGKSTTCRKMLTGNGKYSGRWKLEMGGSKEGSCEPRNQPLASQRHQPADLISQTKPRRRRFPTPPGVASGKERRSGWGKVVSDEKSELTVNPR</sequence>
<evidence type="ECO:0000256" key="1">
    <source>
        <dbReference type="SAM" id="MobiDB-lite"/>
    </source>
</evidence>
<keyword evidence="3" id="KW-1185">Reference proteome</keyword>
<feature type="region of interest" description="Disordered" evidence="1">
    <location>
        <begin position="1"/>
        <end position="37"/>
    </location>
</feature>